<feature type="region of interest" description="Disordered" evidence="3">
    <location>
        <begin position="1"/>
        <end position="134"/>
    </location>
</feature>
<name>A0A8J5LXA7_ZINOF</name>
<dbReference type="GO" id="GO:0005615">
    <property type="term" value="C:extracellular space"/>
    <property type="evidence" value="ECO:0007669"/>
    <property type="project" value="InterPro"/>
</dbReference>
<evidence type="ECO:0000313" key="5">
    <source>
        <dbReference type="EMBL" id="KAG6534642.1"/>
    </source>
</evidence>
<dbReference type="InterPro" id="IPR042178">
    <property type="entry name" value="Serpin_sf_1"/>
</dbReference>
<feature type="domain" description="Serpin" evidence="4">
    <location>
        <begin position="215"/>
        <end position="587"/>
    </location>
</feature>
<feature type="compositionally biased region" description="Basic and acidic residues" evidence="3">
    <location>
        <begin position="1"/>
        <end position="10"/>
    </location>
</feature>
<comment type="similarity">
    <text evidence="1 2">Belongs to the serpin family.</text>
</comment>
<dbReference type="SMART" id="SM00093">
    <property type="entry name" value="SERPIN"/>
    <property type="match status" value="1"/>
</dbReference>
<evidence type="ECO:0000256" key="2">
    <source>
        <dbReference type="RuleBase" id="RU000411"/>
    </source>
</evidence>
<feature type="compositionally biased region" description="Low complexity" evidence="3">
    <location>
        <begin position="87"/>
        <end position="105"/>
    </location>
</feature>
<gene>
    <name evidence="5" type="ORF">ZIOFF_008545</name>
</gene>
<dbReference type="PANTHER" id="PTHR11461">
    <property type="entry name" value="SERINE PROTEASE INHIBITOR, SERPIN"/>
    <property type="match status" value="1"/>
</dbReference>
<dbReference type="PROSITE" id="PS00284">
    <property type="entry name" value="SERPIN"/>
    <property type="match status" value="1"/>
</dbReference>
<dbReference type="InterPro" id="IPR023795">
    <property type="entry name" value="Serpin_CS"/>
</dbReference>
<dbReference type="EMBL" id="JACMSC010000002">
    <property type="protein sequence ID" value="KAG6534642.1"/>
    <property type="molecule type" value="Genomic_DNA"/>
</dbReference>
<dbReference type="AlphaFoldDB" id="A0A8J5LXA7"/>
<proteinExistence type="inferred from homology"/>
<accession>A0A8J5LXA7</accession>
<dbReference type="GO" id="GO:0004867">
    <property type="term" value="F:serine-type endopeptidase inhibitor activity"/>
    <property type="evidence" value="ECO:0007669"/>
    <property type="project" value="InterPro"/>
</dbReference>
<sequence>MLLAVVDRHLFSSPSPPRDAITGPTRCRSSPSSSFSSRHRPHPSSSFSSSTPPSPFSAPSPEPPSSFNSQPTKEGSRAFRSIPGQVSRSSPSQTSRSSPGQTSRSIPGQVSKSSPGQTSRSSTGQASRSIPGQVSRSILGQVSRSNEMHVSPKQSVLIEAKDGPTGRLHGQYLSHVSKRVFSTHRPSSDFSFSTLRAPVTMDLGESIARQTSFAIRLSMHVGAAVASDCNLVSSPLSVHLVLALVAAGSKGRTLDEILSLLGLSSGKLADLNSLSSQIVSLVLADGSPSGGPRVSFANGVFVDSSVTLKPSFNDIVANTFKAEVKAVDFRTKADVVADEINAWVENVTSNLIKELLPPGSVDSDTRLVLGNALYFKGSWTEKFDTSKTLNSEFYLLNGTSVEVAFMTSRKKQFLASYEGFKVLRLPYKQGEDKRSFSMYIFLPDAKDGLWSLEEKLNSESELLTRFLPMQKVEVNKFKLPKFKISFGFEASAVLKSLGLLSPFSGDADLSEMMDSPIGHSLYVSSIFHKSFIEVNEEGTEAAAASAAVVQLRSMPLRMDFDADHPFMFLIREDMTGVLLFTGHVLNPSIE</sequence>
<reference evidence="5 6" key="1">
    <citation type="submission" date="2020-08" db="EMBL/GenBank/DDBJ databases">
        <title>Plant Genome Project.</title>
        <authorList>
            <person name="Zhang R.-G."/>
        </authorList>
    </citation>
    <scope>NUCLEOTIDE SEQUENCE [LARGE SCALE GENOMIC DNA]</scope>
    <source>
        <tissue evidence="5">Rhizome</tissue>
    </source>
</reference>
<dbReference type="InterPro" id="IPR036186">
    <property type="entry name" value="Serpin_sf"/>
</dbReference>
<dbReference type="CDD" id="cd02043">
    <property type="entry name" value="serpinP_plants"/>
    <property type="match status" value="1"/>
</dbReference>
<keyword evidence="6" id="KW-1185">Reference proteome</keyword>
<dbReference type="Gene3D" id="2.30.39.10">
    <property type="entry name" value="Alpha-1-antitrypsin, domain 1"/>
    <property type="match status" value="1"/>
</dbReference>
<protein>
    <recommendedName>
        <fullName evidence="4">Serpin domain-containing protein</fullName>
    </recommendedName>
</protein>
<feature type="compositionally biased region" description="Polar residues" evidence="3">
    <location>
        <begin position="106"/>
        <end position="134"/>
    </location>
</feature>
<evidence type="ECO:0000256" key="3">
    <source>
        <dbReference type="SAM" id="MobiDB-lite"/>
    </source>
</evidence>
<organism evidence="5 6">
    <name type="scientific">Zingiber officinale</name>
    <name type="common">Ginger</name>
    <name type="synonym">Amomum zingiber</name>
    <dbReference type="NCBI Taxonomy" id="94328"/>
    <lineage>
        <taxon>Eukaryota</taxon>
        <taxon>Viridiplantae</taxon>
        <taxon>Streptophyta</taxon>
        <taxon>Embryophyta</taxon>
        <taxon>Tracheophyta</taxon>
        <taxon>Spermatophyta</taxon>
        <taxon>Magnoliopsida</taxon>
        <taxon>Liliopsida</taxon>
        <taxon>Zingiberales</taxon>
        <taxon>Zingiberaceae</taxon>
        <taxon>Zingiber</taxon>
    </lineage>
</organism>
<dbReference type="Gene3D" id="3.30.497.10">
    <property type="entry name" value="Antithrombin, subunit I, domain 2"/>
    <property type="match status" value="1"/>
</dbReference>
<dbReference type="InterPro" id="IPR042185">
    <property type="entry name" value="Serpin_sf_2"/>
</dbReference>
<dbReference type="PANTHER" id="PTHR11461:SF211">
    <property type="entry name" value="GH10112P-RELATED"/>
    <property type="match status" value="1"/>
</dbReference>
<evidence type="ECO:0000259" key="4">
    <source>
        <dbReference type="SMART" id="SM00093"/>
    </source>
</evidence>
<dbReference type="Proteomes" id="UP000734854">
    <property type="component" value="Unassembled WGS sequence"/>
</dbReference>
<dbReference type="InterPro" id="IPR023796">
    <property type="entry name" value="Serpin_dom"/>
</dbReference>
<evidence type="ECO:0000256" key="1">
    <source>
        <dbReference type="ARBA" id="ARBA00009500"/>
    </source>
</evidence>
<dbReference type="SUPFAM" id="SSF56574">
    <property type="entry name" value="Serpins"/>
    <property type="match status" value="1"/>
</dbReference>
<feature type="compositionally biased region" description="Pro residues" evidence="3">
    <location>
        <begin position="52"/>
        <end position="64"/>
    </location>
</feature>
<evidence type="ECO:0000313" key="6">
    <source>
        <dbReference type="Proteomes" id="UP000734854"/>
    </source>
</evidence>
<comment type="caution">
    <text evidence="5">The sequence shown here is derived from an EMBL/GenBank/DDBJ whole genome shotgun (WGS) entry which is preliminary data.</text>
</comment>
<dbReference type="Pfam" id="PF00079">
    <property type="entry name" value="Serpin"/>
    <property type="match status" value="1"/>
</dbReference>
<dbReference type="InterPro" id="IPR000215">
    <property type="entry name" value="Serpin_fam"/>
</dbReference>